<evidence type="ECO:0000256" key="6">
    <source>
        <dbReference type="SAM" id="Phobius"/>
    </source>
</evidence>
<evidence type="ECO:0000256" key="1">
    <source>
        <dbReference type="ARBA" id="ARBA00004651"/>
    </source>
</evidence>
<feature type="transmembrane region" description="Helical" evidence="6">
    <location>
        <begin position="693"/>
        <end position="715"/>
    </location>
</feature>
<dbReference type="Proteomes" id="UP000304912">
    <property type="component" value="Chromosome"/>
</dbReference>
<proteinExistence type="predicted"/>
<keyword evidence="4 6" id="KW-1133">Transmembrane helix</keyword>
<dbReference type="InterPro" id="IPR003838">
    <property type="entry name" value="ABC3_permease_C"/>
</dbReference>
<evidence type="ECO:0000256" key="2">
    <source>
        <dbReference type="ARBA" id="ARBA00022475"/>
    </source>
</evidence>
<feature type="transmembrane region" description="Helical" evidence="6">
    <location>
        <begin position="736"/>
        <end position="765"/>
    </location>
</feature>
<dbReference type="PANTHER" id="PTHR30287">
    <property type="entry name" value="MEMBRANE COMPONENT OF PREDICTED ABC SUPERFAMILY METABOLITE UPTAKE TRANSPORTER"/>
    <property type="match status" value="1"/>
</dbReference>
<evidence type="ECO:0000256" key="3">
    <source>
        <dbReference type="ARBA" id="ARBA00022692"/>
    </source>
</evidence>
<comment type="subcellular location">
    <subcellularLocation>
        <location evidence="1">Cell membrane</location>
        <topology evidence="1">Multi-pass membrane protein</topology>
    </subcellularLocation>
</comment>
<evidence type="ECO:0000256" key="5">
    <source>
        <dbReference type="ARBA" id="ARBA00023136"/>
    </source>
</evidence>
<feature type="transmembrane region" description="Helical" evidence="6">
    <location>
        <begin position="469"/>
        <end position="487"/>
    </location>
</feature>
<dbReference type="AlphaFoldDB" id="A0A5B7YAT2"/>
<feature type="transmembrane region" description="Helical" evidence="6">
    <location>
        <begin position="21"/>
        <end position="43"/>
    </location>
</feature>
<feature type="transmembrane region" description="Helical" evidence="6">
    <location>
        <begin position="389"/>
        <end position="408"/>
    </location>
</feature>
<evidence type="ECO:0000256" key="4">
    <source>
        <dbReference type="ARBA" id="ARBA00022989"/>
    </source>
</evidence>
<reference evidence="8 9" key="1">
    <citation type="submission" date="2019-04" db="EMBL/GenBank/DDBJ databases">
        <title>Salinimonas iocasae sp. nov., a halophilic bacterium isolated from the outer tube casing of tubeworms in Okinawa Trough.</title>
        <authorList>
            <person name="Zhang H."/>
            <person name="Wang H."/>
            <person name="Li C."/>
        </authorList>
    </citation>
    <scope>NUCLEOTIDE SEQUENCE [LARGE SCALE GENOMIC DNA]</scope>
    <source>
        <strain evidence="8 9">KX18D6</strain>
    </source>
</reference>
<dbReference type="Pfam" id="PF02687">
    <property type="entry name" value="FtsX"/>
    <property type="match status" value="1"/>
</dbReference>
<feature type="transmembrane region" description="Helical" evidence="6">
    <location>
        <begin position="414"/>
        <end position="435"/>
    </location>
</feature>
<gene>
    <name evidence="8" type="ORF">FBQ74_04880</name>
</gene>
<feature type="transmembrane region" description="Helical" evidence="6">
    <location>
        <begin position="251"/>
        <end position="272"/>
    </location>
</feature>
<accession>A0A5B7YAT2</accession>
<dbReference type="GO" id="GO:0005886">
    <property type="term" value="C:plasma membrane"/>
    <property type="evidence" value="ECO:0007669"/>
    <property type="project" value="UniProtKB-SubCell"/>
</dbReference>
<keyword evidence="9" id="KW-1185">Reference proteome</keyword>
<organism evidence="8 9">
    <name type="scientific">Salinimonas iocasae</name>
    <dbReference type="NCBI Taxonomy" id="2572577"/>
    <lineage>
        <taxon>Bacteria</taxon>
        <taxon>Pseudomonadati</taxon>
        <taxon>Pseudomonadota</taxon>
        <taxon>Gammaproteobacteria</taxon>
        <taxon>Alteromonadales</taxon>
        <taxon>Alteromonadaceae</taxon>
        <taxon>Alteromonas/Salinimonas group</taxon>
        <taxon>Salinimonas</taxon>
    </lineage>
</organism>
<dbReference type="PANTHER" id="PTHR30287:SF2">
    <property type="entry name" value="BLL1001 PROTEIN"/>
    <property type="match status" value="1"/>
</dbReference>
<name>A0A5B7YAT2_9ALTE</name>
<evidence type="ECO:0000313" key="8">
    <source>
        <dbReference type="EMBL" id="QCZ92857.1"/>
    </source>
</evidence>
<feature type="domain" description="ABC3 transporter permease C-terminal" evidence="7">
    <location>
        <begin position="696"/>
        <end position="808"/>
    </location>
</feature>
<keyword evidence="3 6" id="KW-0812">Transmembrane</keyword>
<dbReference type="KEGG" id="salk:FBQ74_04880"/>
<evidence type="ECO:0000313" key="9">
    <source>
        <dbReference type="Proteomes" id="UP000304912"/>
    </source>
</evidence>
<feature type="transmembrane region" description="Helical" evidence="6">
    <location>
        <begin position="293"/>
        <end position="320"/>
    </location>
</feature>
<dbReference type="InterPro" id="IPR038766">
    <property type="entry name" value="Membrane_comp_ABC_pdt"/>
</dbReference>
<dbReference type="EMBL" id="CP039852">
    <property type="protein sequence ID" value="QCZ92857.1"/>
    <property type="molecule type" value="Genomic_DNA"/>
</dbReference>
<keyword evidence="2" id="KW-1003">Cell membrane</keyword>
<feature type="transmembrane region" description="Helical" evidence="6">
    <location>
        <begin position="785"/>
        <end position="805"/>
    </location>
</feature>
<feature type="transmembrane region" description="Helical" evidence="6">
    <location>
        <begin position="340"/>
        <end position="368"/>
    </location>
</feature>
<sequence length="820" mass="88643">MINRLRVVLFTLLNLARYKPWEPALIVIALLIATGGVSAVWLINEGARQGDIASDSPSLFANARIQQASDNTSPLTRADYVSLRRSGFTEWIAISEDTRSLTCTGEAGAETQISGFRVLGADMQAAQSWQLADGSVGTINAPTGITAFASPSTASQLQCPDGVIRQTGAPITTVRAVKGIPDDTLVLPLSAFYTGQVTTSSHPLTALLAISTIDAERQQAVVAALPDHLQFEQAATALDKGNLSESFRLNLWAMGVLMAVVAFFIVLNAMLLMYRSRLSVAIRLRQMGVSARLLQVALLAELAFYCVLSAPVGVIAGLYLTRALTPALQQTFASLFDSAFISPAPFLAQTISGALLITFTALSIFCIVTGRQLTKATATASVRHSDWPLVVQLAISVAIILITALLLWLADTTLFALISVAAVLLGGSALILLWLPYLTRLISHLVPSRYPLLSYVTASSVRLSARTRLAVCAFFIALSANIGMNVMTDSFRQATESWLSQRLSAPSYLYTEKPYEEVIAALPDAQPVFRGVSSLARQRVTVRSFPVSVSARPTLMLDTVINDDSARAWRDFSRARAVFVNQQFALKFDKSVAQNVTLGAVYAGESSRGQPVLSSADYTIAGVYPDYGNPSPQVLLPVTHFSPAQGFAGVVALYNSTDTSALALSDMGDTYIASQLIARSMETFDRTFVVTDALNIATLLVAGLCFAISVSVLMMDLRPQLSVLRALGVHQWQIKLTLLAQYMVFCLLTALLAVPFGILLAWVFINQVNRYAFYWHYPMSLSLDVLMQSVFISLAVVLCVLLLPVGRIKAKVDLRQETAV</sequence>
<keyword evidence="5 6" id="KW-0472">Membrane</keyword>
<dbReference type="RefSeq" id="WP_139755606.1">
    <property type="nucleotide sequence ID" value="NZ_CP039852.1"/>
</dbReference>
<protein>
    <submittedName>
        <fullName evidence="8">FtsX-like permease family protein</fullName>
    </submittedName>
</protein>
<dbReference type="OrthoDB" id="343744at2"/>
<evidence type="ECO:0000259" key="7">
    <source>
        <dbReference type="Pfam" id="PF02687"/>
    </source>
</evidence>